<evidence type="ECO:0000256" key="3">
    <source>
        <dbReference type="ARBA" id="ARBA00022692"/>
    </source>
</evidence>
<protein>
    <submittedName>
        <fullName evidence="8">Unnamed protein product</fullName>
    </submittedName>
</protein>
<dbReference type="Pfam" id="PF01490">
    <property type="entry name" value="Aa_trans"/>
    <property type="match status" value="1"/>
</dbReference>
<reference evidence="8" key="1">
    <citation type="submission" date="2023-04" db="EMBL/GenBank/DDBJ databases">
        <title>Aspergillus oryzae NBRC 4228.</title>
        <authorList>
            <person name="Ichikawa N."/>
            <person name="Sato H."/>
            <person name="Tonouchi N."/>
        </authorList>
    </citation>
    <scope>NUCLEOTIDE SEQUENCE</scope>
    <source>
        <strain evidence="8">NBRC 4228</strain>
    </source>
</reference>
<name>A0AAN4Y828_ASPOZ</name>
<evidence type="ECO:0000256" key="5">
    <source>
        <dbReference type="ARBA" id="ARBA00023136"/>
    </source>
</evidence>
<dbReference type="PANTHER" id="PTHR22950">
    <property type="entry name" value="AMINO ACID TRANSPORTER"/>
    <property type="match status" value="1"/>
</dbReference>
<feature type="transmembrane region" description="Helical" evidence="6">
    <location>
        <begin position="14"/>
        <end position="34"/>
    </location>
</feature>
<accession>A0AAN4Y828</accession>
<dbReference type="Proteomes" id="UP001165205">
    <property type="component" value="Unassembled WGS sequence"/>
</dbReference>
<dbReference type="AlphaFoldDB" id="A0AAN4Y828"/>
<dbReference type="GO" id="GO:0016020">
    <property type="term" value="C:membrane"/>
    <property type="evidence" value="ECO:0007669"/>
    <property type="project" value="UniProtKB-SubCell"/>
</dbReference>
<evidence type="ECO:0000259" key="7">
    <source>
        <dbReference type="Pfam" id="PF01490"/>
    </source>
</evidence>
<evidence type="ECO:0000313" key="9">
    <source>
        <dbReference type="Proteomes" id="UP001165205"/>
    </source>
</evidence>
<sequence length="170" mass="18596">MSEDANGHDDFRQCGLLMVAETISLGILSLPAAIANLGFVPAIIILISLGLIASYTGYVIGQFKWRYPHISSMADAGEMLMGPLGRELLFVGQMLFLVFLMASHILTFTVAMNTLTNHGTCSIVFGIVGLIVSLLMSLPRTLAKMSWLSLACKFHPSSKPLHLLIRYQRL</sequence>
<organism evidence="8 9">
    <name type="scientific">Aspergillus oryzae</name>
    <name type="common">Yellow koji mold</name>
    <dbReference type="NCBI Taxonomy" id="5062"/>
    <lineage>
        <taxon>Eukaryota</taxon>
        <taxon>Fungi</taxon>
        <taxon>Dikarya</taxon>
        <taxon>Ascomycota</taxon>
        <taxon>Pezizomycotina</taxon>
        <taxon>Eurotiomycetes</taxon>
        <taxon>Eurotiomycetidae</taxon>
        <taxon>Eurotiales</taxon>
        <taxon>Aspergillaceae</taxon>
        <taxon>Aspergillus</taxon>
        <taxon>Aspergillus subgen. Circumdati</taxon>
    </lineage>
</organism>
<feature type="transmembrane region" description="Helical" evidence="6">
    <location>
        <begin position="88"/>
        <end position="111"/>
    </location>
</feature>
<dbReference type="GO" id="GO:0015179">
    <property type="term" value="F:L-amino acid transmembrane transporter activity"/>
    <property type="evidence" value="ECO:0007669"/>
    <property type="project" value="TreeGrafter"/>
</dbReference>
<comment type="subcellular location">
    <subcellularLocation>
        <location evidence="1">Membrane</location>
        <topology evidence="1">Multi-pass membrane protein</topology>
    </subcellularLocation>
</comment>
<comment type="similarity">
    <text evidence="2">Belongs to the amino acid/polyamine transporter 2 family.</text>
</comment>
<proteinExistence type="inferred from homology"/>
<evidence type="ECO:0000256" key="6">
    <source>
        <dbReference type="SAM" id="Phobius"/>
    </source>
</evidence>
<dbReference type="EMBL" id="BSYA01000008">
    <property type="protein sequence ID" value="GMG24024.1"/>
    <property type="molecule type" value="Genomic_DNA"/>
</dbReference>
<evidence type="ECO:0000313" key="8">
    <source>
        <dbReference type="EMBL" id="GMG24024.1"/>
    </source>
</evidence>
<gene>
    <name evidence="8" type="ORF">Aory04_000134500</name>
</gene>
<feature type="transmembrane region" description="Helical" evidence="6">
    <location>
        <begin position="117"/>
        <end position="138"/>
    </location>
</feature>
<keyword evidence="5 6" id="KW-0472">Membrane</keyword>
<dbReference type="InterPro" id="IPR013057">
    <property type="entry name" value="AA_transpt_TM"/>
</dbReference>
<comment type="caution">
    <text evidence="8">The sequence shown here is derived from an EMBL/GenBank/DDBJ whole genome shotgun (WGS) entry which is preliminary data.</text>
</comment>
<evidence type="ECO:0000256" key="1">
    <source>
        <dbReference type="ARBA" id="ARBA00004141"/>
    </source>
</evidence>
<evidence type="ECO:0000256" key="2">
    <source>
        <dbReference type="ARBA" id="ARBA00008066"/>
    </source>
</evidence>
<keyword evidence="3 6" id="KW-0812">Transmembrane</keyword>
<feature type="domain" description="Amino acid transporter transmembrane" evidence="7">
    <location>
        <begin position="13"/>
        <end position="153"/>
    </location>
</feature>
<evidence type="ECO:0000256" key="4">
    <source>
        <dbReference type="ARBA" id="ARBA00022989"/>
    </source>
</evidence>
<feature type="transmembrane region" description="Helical" evidence="6">
    <location>
        <begin position="40"/>
        <end position="60"/>
    </location>
</feature>
<dbReference type="PANTHER" id="PTHR22950:SF479">
    <property type="entry name" value="AMINO ACID TRANSPORTER (EUROFUNG)-RELATED"/>
    <property type="match status" value="1"/>
</dbReference>
<keyword evidence="4 6" id="KW-1133">Transmembrane helix</keyword>